<feature type="region of interest" description="Disordered" evidence="2">
    <location>
        <begin position="3131"/>
        <end position="3161"/>
    </location>
</feature>
<dbReference type="Gene3D" id="2.60.40.10">
    <property type="entry name" value="Immunoglobulins"/>
    <property type="match status" value="1"/>
</dbReference>
<evidence type="ECO:0000256" key="2">
    <source>
        <dbReference type="SAM" id="MobiDB-lite"/>
    </source>
</evidence>
<dbReference type="PROSITE" id="PS50835">
    <property type="entry name" value="IG_LIKE"/>
    <property type="match status" value="1"/>
</dbReference>
<keyword evidence="1" id="KW-0175">Coiled coil</keyword>
<evidence type="ECO:0000313" key="7">
    <source>
        <dbReference type="Proteomes" id="UP001497644"/>
    </source>
</evidence>
<dbReference type="SMART" id="SM00409">
    <property type="entry name" value="IG"/>
    <property type="match status" value="1"/>
</dbReference>
<feature type="region of interest" description="Disordered" evidence="2">
    <location>
        <begin position="2813"/>
        <end position="2833"/>
    </location>
</feature>
<protein>
    <recommendedName>
        <fullName evidence="5">Ig-like domain-containing protein</fullName>
    </recommendedName>
</protein>
<evidence type="ECO:0000256" key="3">
    <source>
        <dbReference type="SAM" id="Phobius"/>
    </source>
</evidence>
<feature type="region of interest" description="Disordered" evidence="2">
    <location>
        <begin position="3362"/>
        <end position="3439"/>
    </location>
</feature>
<feature type="region of interest" description="Disordered" evidence="2">
    <location>
        <begin position="945"/>
        <end position="964"/>
    </location>
</feature>
<dbReference type="SUPFAM" id="SSF57184">
    <property type="entry name" value="Growth factor receptor domain"/>
    <property type="match status" value="1"/>
</dbReference>
<dbReference type="InterPro" id="IPR007110">
    <property type="entry name" value="Ig-like_dom"/>
</dbReference>
<dbReference type="InterPro" id="IPR013783">
    <property type="entry name" value="Ig-like_fold"/>
</dbReference>
<keyword evidence="7" id="KW-1185">Reference proteome</keyword>
<feature type="coiled-coil region" evidence="1">
    <location>
        <begin position="2363"/>
        <end position="2413"/>
    </location>
</feature>
<feature type="compositionally biased region" description="Basic and acidic residues" evidence="2">
    <location>
        <begin position="3362"/>
        <end position="3371"/>
    </location>
</feature>
<sequence>MRIVPLIVFYIATYVARIADGGETTRTMPGNGVKHILRQKSGAIRDEITEIFIDDEVTTRETNKRRGQSLSINRFDGISQNRRILNGKLARVKRNLRKRKKRAKDSDIARHRNAFKNNDADDDIDEEEDTLSAKTRGLPIWQVSEPTVAAIDLNSMTNSMIVKTERINRTSFTFKRPPSRSGSLNSYRSSNEATSLIATDQQSNPHELLFDTNVPDKNLVFSKLQNSKSDVRSPVFEKLIDKIPLSAYSPKIPVDIDSPNSRPSRGFEWRRDGHRKDFLDSRNIKQDLPDDHLRDSNDRFLLVPVSKDLYVLKNIQDSSETGTDGMIIPKRYKLLGRNKNEKNATSAIVSFKAHMHHDVKNVGRAYLHHRDSNNNHHLSDLDTNYLYTDLDSRILEENTENFTPFSYPNFLYPGIAFQTRPDLMDAVPKMLDQQITLRVPNKYISSVNIDSDTEVIPYDSSTFPSTSPFLDILRQNQNYDISSYPKQNNRQSNILPAIKLDKLNPRPESGNYKNSLEYSELNIESTTMDFQNIFGTLNDNTDASVTLKNAEMNDDKEQFDVSKNIEDDFKFSAFDASRINQDNSSFPNTGHFFHNNIKNISNNQDSNEDNVGSGISISSECSDKKSIYSNDFNYNNKFIYETLFNNYTTIKLDSFLNVEDYTTSASLLSDTDEWSSKKKQSNVGNPRALLKAIEPLSSELKKLLTAVKLVNQSISNVQNRLCDKKNVGRSERIERESEERSKDDFDLFRESFDNQSLDKKQIKIKGKNIADRTNNDVVFKRKLNDYFLNKLTTPLHKCKSSVSSDREMRNNHRNFLEKKKLNEREFPKSNNVERRKLSHLRFNRNLKSLTKNYEMQAKPIRQFVKSGLKRAIRTTTPVIISSHRLIENNVSSKNNFINGHRQDSRGHKSISLSRRNTLSKFSDMSADKDNRVNFLSNNKRDLTTRYNATSKSSSEKENEYSSINPQSYREATAYLDVLRLLNMTKKPYVERPTDILANVTESLISTTEFFVTTVTILPYPIERPMTTASGTTIAWRKESPEVTESVLYEYLTSTDYEYYKYDEQNYTRIYEDQGDVASWYDYIKEITTEEKEVSATTIKDLIPKFVETMRGVEITTPTKKKIEYEVVETISLARLSVTLSAFTITMPTTLPQIYTTELPILSINEITTEKTALTAAMLTEGIEPNITETSIVIPTTVKLTTKSVMLLTPFLEGMTDITLRITVPAATSRTLIEETSMTEQEIVESTSTTEVTQSFPAETSISLYIISTVPSFTTAETAELTIQITTPAIPVLTSLIVAKKPRVTTSIEETISVTERMITVISPTIITTKSTAILGENTTLRRVTTSKITYVTKIETEIEDVIPFATQALTFETHMPTSTAKITEETSLVVEKIKTTSIENTTTTEYTPIITLSTTRFAPTAQVTEGITETPITSVTSEITVVRYTITAITSSPTISERTETILSTSSKIVITTLTPEEESPVTQIEKTITTEEITTIETPTIIETSTTTKIPIISETSTFNETSTSSTTPTTIEVSSTTSTETLLTTIKTAITKILTLFEISTITDTLPIETRTITEPSTTIKIQTTVKTSIITETIESASISSVMSVTVTAVKTIPTTLVTLITTKRPAITSVKTTVPTTPLKLTTTTPLFLVTDTTLSETPCTISTTFLTGEIETTTFSLTSTTISTIKTLPTTLSTLITTTFLDTSVAINKTLFTTIFTTFKTATIEATTLPMTPITTTSPFKATACTTLTPSIVDTNTTLSEITFNTSSTEMAEETTSTTVSEIVSTTSLIELTTEERIATWITTEEITITEATTLITYVPLSTTMFSIETTAETTLFVIETVTAISSEEISTIEEVTAVSFTTITEESSLIKEITNVTSTTVGISMPTKITLTFTEKSTIPAIETSIANTSLASTIAMTTVSLLREAATEITRTSVITTSATLLPITEEPEQIAILKTEMTFTPLPEFTLSILITSETSATTPEVISTLSKTISEEREFTTILTSPSITYTLESSILSTERTVQSTVSTLAATTTEMLEAETEYYIAKEPFYEEEYEEYEEYDTEIPTDKWYYYEESETTVKSRTTLVSSTAKYTKLSKETATSPPFEGTTSSYERKTLEFTMYSTTSTSTYTDVILTATTTRIPYTYIEKEFTLTSALETSGMTIIENITTIEVGTVFITSVTSKEEESTTMALTFGSTEEYTLLPSTVFEIITKPLEYLTIPAKYTEPTSKFFTQRWYDVTAPKFITKPEEISEIELEKTSTSEEILTETEFTVEKLTSFFVSSTLTTLSEREAIGVHVTTASTAFSEMETAIEIAYETTTLATMLITKEEIAPYTTIVPELETEFITTRQTTIGREEQRKQLLQLCDDLEQREREVAEREERLKEKELQWEEKKLKEMMQHEKEKNITIVSGTTASYVTTTIIDTVTTPVVSTQNLTVAPTEEIKITSLVLDTSSLAEIITTSTETTPLYITEESIFATYATEKTEETTKESTFPTYIVEVTEETAILYTTEESTSVTYITKETEEIYITNYTTLTSYVATSIVDLYNISLVSIETTASYTTEEMYTTSYGTAYLSEPLLTSPTMVFTSPITLAIDEFTTLPTATFNISSYEIGATSIAIPTGITKERYTTSYVTLCSVFPLTSSTMTLTNRITSAIDITTSPISVTIPISYATEKTIDIYSESSFTSPALAFIKTTTALAISTIKEMEYDEEIESLKEELREKERELEKREKMLLEREKSLEKNITEFELYMKQLEEEEMRALSEKPIVPTSLSTPVPPTENTAINAQITTQIKKVTEKKEDQTTTKMVTSQRKTTKVKDVEEKERTRHVPEKITTHVEEEIVTRRICLNVLENTTIPFATKKVCLPYFPEKNREQKSVGRLNRKLLSFKNTREIRESKFQNLPSDFRYKGRRGATETTRKIDNLQLSYHEWLSNETTKPMQSFKGFTRFYKKKEKSLKKISTTINMQENSIHNFRGKTFFYERILDPYENVFQPKTFMLDNKKYRKRNAFTEHNLIPARRNNFSYNDKCIEKRNVSPTEKNTRFWARENTASISNQKATSIITEEEKLDEKENEFYTVNVLHLSYNKDRETHEVISAKPNEDELTVIISDSNDDNKVTKFEKDDKITTPHNELEEKNDLQEGDDLQEEEKLEEDDFEDMLENYMNYEERTTSTPTRDDKFLYDRSEDESKIESETKLLDQVWPTEKSTTYHLGGTRFWELEVTEPSVVFSITGDKSKTIDVSVTRTTCLYVVLKNEINTDAKTKRNVHYNKRNVYNNETRKYISMEKRKIGLQNITSENTQNLRGVNRYEQTFEVKRKPDEFSRISNEDSIIAKTRKLCSVDGNESKHQIIKHKDTVNIRDKTRKKQSAKSQKSQNINSHPPKSCTDSCIVNKKNSNKTITRTTTNRYSQAKSSDRNKENDKKVTNTDITADHKNQSVFVSRERKNHDYLNCICDIVNVIEDIKSILNRISFSLDEIKALNCSVYKETQNKIVISMDSDAEEAKEFPQSHYNTESLKGQKYIRLEELEDDFRSDLELSNDHDIVSLPGLNLNLPCNQDGDGITWLSSISRPSYAWKRTDNIAIFGFVAENGDLELRNVNAKDTGNYTCVMTYMGPETEEPVETIYEVRLQVVTLPRYIIHGENRYYTRSCDERDLDILVTYLPVKLNDIICEADICNAYILTPSCSRNQITVNILLLPSHIVKLMTIDPKHCNVFCLKAIQDKLSLMLSKNLQIFLGKTIIFRLPHYEQRLVPIAEKSTFARWKRGRTNAFAGRASNIGLFSSCPAGYGLRGTHCVPCNMGTYSEDGISHCKKCPPGTYQPNHGARVCRTCTDPLTKGCHNMLWSSFSAIMITLASLGVMLSIFLLFLWIICCAKKKFCVKQIASIIPKEDAFEQENPIEEESLIKDVSENEDQQWDNEYKAKKKKKKFYLNKKRRKQNERGKYEKMRVHEDEWGSHRIKNTPIVCPDSYRSHEDYNNYYSKQSYRKGPRLPECDFDT</sequence>
<dbReference type="InterPro" id="IPR011641">
    <property type="entry name" value="Tyr-kin_ephrin_A/B_rcpt-like"/>
</dbReference>
<dbReference type="InterPro" id="IPR009030">
    <property type="entry name" value="Growth_fac_rcpt_cys_sf"/>
</dbReference>
<reference evidence="6" key="1">
    <citation type="submission" date="2024-04" db="EMBL/GenBank/DDBJ databases">
        <authorList>
            <consortium name="Molecular Ecology Group"/>
        </authorList>
    </citation>
    <scope>NUCLEOTIDE SEQUENCE</scope>
</reference>
<dbReference type="CDD" id="cd00185">
    <property type="entry name" value="TNFRSF"/>
    <property type="match status" value="1"/>
</dbReference>
<feature type="region of interest" description="Disordered" evidence="2">
    <location>
        <begin position="96"/>
        <end position="128"/>
    </location>
</feature>
<keyword evidence="3" id="KW-1133">Transmembrane helix</keyword>
<evidence type="ECO:0000259" key="5">
    <source>
        <dbReference type="PROSITE" id="PS50835"/>
    </source>
</evidence>
<dbReference type="InterPro" id="IPR003599">
    <property type="entry name" value="Ig_sub"/>
</dbReference>
<evidence type="ECO:0000313" key="6">
    <source>
        <dbReference type="EMBL" id="CAL1678193.1"/>
    </source>
</evidence>
<feature type="compositionally biased region" description="Basic and acidic residues" evidence="2">
    <location>
        <begin position="3131"/>
        <end position="3149"/>
    </location>
</feature>
<evidence type="ECO:0000256" key="1">
    <source>
        <dbReference type="SAM" id="Coils"/>
    </source>
</evidence>
<dbReference type="Pfam" id="PF07699">
    <property type="entry name" value="Ephrin_rec_like"/>
    <property type="match status" value="1"/>
</dbReference>
<dbReference type="Proteomes" id="UP001497644">
    <property type="component" value="Chromosome 13"/>
</dbReference>
<dbReference type="SMART" id="SM01411">
    <property type="entry name" value="Ephrin_rec_like"/>
    <property type="match status" value="1"/>
</dbReference>
<proteinExistence type="predicted"/>
<keyword evidence="4" id="KW-0732">Signal</keyword>
<feature type="compositionally biased region" description="Acidic residues" evidence="2">
    <location>
        <begin position="3150"/>
        <end position="3161"/>
    </location>
</feature>
<feature type="signal peptide" evidence="4">
    <location>
        <begin position="1"/>
        <end position="21"/>
    </location>
</feature>
<dbReference type="Gene3D" id="2.10.50.10">
    <property type="entry name" value="Tumor Necrosis Factor Receptor, subunit A, domain 2"/>
    <property type="match status" value="1"/>
</dbReference>
<dbReference type="SUPFAM" id="SSF48726">
    <property type="entry name" value="Immunoglobulin"/>
    <property type="match status" value="1"/>
</dbReference>
<feature type="compositionally biased region" description="Polar residues" evidence="2">
    <location>
        <begin position="3386"/>
        <end position="3422"/>
    </location>
</feature>
<keyword evidence="3" id="KW-0812">Transmembrane</keyword>
<evidence type="ECO:0000256" key="4">
    <source>
        <dbReference type="SAM" id="SignalP"/>
    </source>
</evidence>
<dbReference type="EMBL" id="OZ034836">
    <property type="protein sequence ID" value="CAL1678193.1"/>
    <property type="molecule type" value="Genomic_DNA"/>
</dbReference>
<dbReference type="InterPro" id="IPR036179">
    <property type="entry name" value="Ig-like_dom_sf"/>
</dbReference>
<feature type="transmembrane region" description="Helical" evidence="3">
    <location>
        <begin position="3852"/>
        <end position="3881"/>
    </location>
</feature>
<feature type="domain" description="Ig-like" evidence="5">
    <location>
        <begin position="3558"/>
        <end position="3632"/>
    </location>
</feature>
<feature type="chain" id="PRO_5043393748" description="Ig-like domain-containing protein" evidence="4">
    <location>
        <begin position="22"/>
        <end position="4008"/>
    </location>
</feature>
<feature type="compositionally biased region" description="Basic and acidic residues" evidence="2">
    <location>
        <begin position="3423"/>
        <end position="3439"/>
    </location>
</feature>
<accession>A0AAV2NDF0</accession>
<keyword evidence="3" id="KW-0472">Membrane</keyword>
<feature type="coiled-coil region" evidence="1">
    <location>
        <begin position="2715"/>
        <end position="2767"/>
    </location>
</feature>
<name>A0AAV2NDF0_9HYME</name>
<gene>
    <name evidence="6" type="ORF">LPLAT_LOCUS4075</name>
</gene>
<organism evidence="6 7">
    <name type="scientific">Lasius platythorax</name>
    <dbReference type="NCBI Taxonomy" id="488582"/>
    <lineage>
        <taxon>Eukaryota</taxon>
        <taxon>Metazoa</taxon>
        <taxon>Ecdysozoa</taxon>
        <taxon>Arthropoda</taxon>
        <taxon>Hexapoda</taxon>
        <taxon>Insecta</taxon>
        <taxon>Pterygota</taxon>
        <taxon>Neoptera</taxon>
        <taxon>Endopterygota</taxon>
        <taxon>Hymenoptera</taxon>
        <taxon>Apocrita</taxon>
        <taxon>Aculeata</taxon>
        <taxon>Formicoidea</taxon>
        <taxon>Formicidae</taxon>
        <taxon>Formicinae</taxon>
        <taxon>Lasius</taxon>
        <taxon>Lasius</taxon>
    </lineage>
</organism>